<dbReference type="SUPFAM" id="SSF50249">
    <property type="entry name" value="Nucleic acid-binding proteins"/>
    <property type="match status" value="1"/>
</dbReference>
<dbReference type="GO" id="GO:0005524">
    <property type="term" value="F:ATP binding"/>
    <property type="evidence" value="ECO:0007669"/>
    <property type="project" value="UniProtKB-KW"/>
</dbReference>
<feature type="domain" description="TRNA-binding" evidence="16">
    <location>
        <begin position="6"/>
        <end position="111"/>
    </location>
</feature>
<dbReference type="GO" id="GO:0006431">
    <property type="term" value="P:methionyl-tRNA aminoacylation"/>
    <property type="evidence" value="ECO:0007669"/>
    <property type="project" value="InterPro"/>
</dbReference>
<evidence type="ECO:0000313" key="17">
    <source>
        <dbReference type="EMBL" id="GAG18901.1"/>
    </source>
</evidence>
<dbReference type="EC" id="6.1.1.10" evidence="4"/>
<dbReference type="InterPro" id="IPR051270">
    <property type="entry name" value="Tyrosine-tRNA_ligase_regulator"/>
</dbReference>
<keyword evidence="9" id="KW-0547">Nucleotide-binding</keyword>
<comment type="function">
    <text evidence="1">Is required not only for elongation of protein synthesis but also for the initiation of all mRNA translation through initiator tRNA(fMet) aminoacylation.</text>
</comment>
<dbReference type="EMBL" id="BARS01035470">
    <property type="protein sequence ID" value="GAG18901.1"/>
    <property type="molecule type" value="Genomic_DNA"/>
</dbReference>
<dbReference type="PROSITE" id="PS50886">
    <property type="entry name" value="TRBD"/>
    <property type="match status" value="1"/>
</dbReference>
<proteinExistence type="predicted"/>
<evidence type="ECO:0000256" key="2">
    <source>
        <dbReference type="ARBA" id="ARBA00004496"/>
    </source>
</evidence>
<protein>
    <recommendedName>
        <fullName evidence="5">Methionine--tRNA ligase</fullName>
        <ecNumber evidence="4">6.1.1.10</ecNumber>
    </recommendedName>
    <alternativeName>
        <fullName evidence="14">Methionyl-tRNA synthetase</fullName>
    </alternativeName>
</protein>
<dbReference type="InterPro" id="IPR004495">
    <property type="entry name" value="Met-tRNA-synth_bsu_C"/>
</dbReference>
<evidence type="ECO:0000256" key="1">
    <source>
        <dbReference type="ARBA" id="ARBA00003314"/>
    </source>
</evidence>
<keyword evidence="6" id="KW-0963">Cytoplasm</keyword>
<dbReference type="Gene3D" id="2.40.50.140">
    <property type="entry name" value="Nucleic acid-binding proteins"/>
    <property type="match status" value="1"/>
</dbReference>
<evidence type="ECO:0000256" key="3">
    <source>
        <dbReference type="ARBA" id="ARBA00011738"/>
    </source>
</evidence>
<dbReference type="Pfam" id="PF01588">
    <property type="entry name" value="tRNA_bind"/>
    <property type="match status" value="1"/>
</dbReference>
<dbReference type="PANTHER" id="PTHR11586:SF37">
    <property type="entry name" value="TRNA-BINDING DOMAIN-CONTAINING PROTEIN"/>
    <property type="match status" value="1"/>
</dbReference>
<dbReference type="GO" id="GO:0004825">
    <property type="term" value="F:methionine-tRNA ligase activity"/>
    <property type="evidence" value="ECO:0007669"/>
    <property type="project" value="UniProtKB-EC"/>
</dbReference>
<accession>X0X1L9</accession>
<reference evidence="17" key="1">
    <citation type="journal article" date="2014" name="Front. Microbiol.">
        <title>High frequency of phylogenetically diverse reductive dehalogenase-homologous genes in deep subseafloor sedimentary metagenomes.</title>
        <authorList>
            <person name="Kawai M."/>
            <person name="Futagami T."/>
            <person name="Toyoda A."/>
            <person name="Takaki Y."/>
            <person name="Nishi S."/>
            <person name="Hori S."/>
            <person name="Arai W."/>
            <person name="Tsubouchi T."/>
            <person name="Morono Y."/>
            <person name="Uchiyama I."/>
            <person name="Ito T."/>
            <person name="Fujiyama A."/>
            <person name="Inagaki F."/>
            <person name="Takami H."/>
        </authorList>
    </citation>
    <scope>NUCLEOTIDE SEQUENCE</scope>
    <source>
        <strain evidence="17">Expedition CK06-06</strain>
    </source>
</reference>
<dbReference type="CDD" id="cd02800">
    <property type="entry name" value="tRNA_bind_EcMetRS_like"/>
    <property type="match status" value="1"/>
</dbReference>
<comment type="caution">
    <text evidence="17">The sequence shown here is derived from an EMBL/GenBank/DDBJ whole genome shotgun (WGS) entry which is preliminary data.</text>
</comment>
<evidence type="ECO:0000256" key="9">
    <source>
        <dbReference type="ARBA" id="ARBA00022741"/>
    </source>
</evidence>
<keyword evidence="10" id="KW-0067">ATP-binding</keyword>
<evidence type="ECO:0000256" key="4">
    <source>
        <dbReference type="ARBA" id="ARBA00012838"/>
    </source>
</evidence>
<evidence type="ECO:0000256" key="11">
    <source>
        <dbReference type="ARBA" id="ARBA00022884"/>
    </source>
</evidence>
<sequence>MIEYSDFAKLDMRVGLIKQCEKVPKSKNLFKLMINCGEKEKRQIITGISQFYSPEELVNRKVVVLVNLKPKRIMGLESQGMLLAADLNSEPFLLKIDERNSKNVPPGSIIK</sequence>
<dbReference type="InterPro" id="IPR012340">
    <property type="entry name" value="NA-bd_OB-fold"/>
</dbReference>
<dbReference type="AlphaFoldDB" id="X0X1L9"/>
<dbReference type="PANTHER" id="PTHR11586">
    <property type="entry name" value="TRNA-AMINOACYLATION COFACTOR ARC1 FAMILY MEMBER"/>
    <property type="match status" value="1"/>
</dbReference>
<evidence type="ECO:0000256" key="12">
    <source>
        <dbReference type="ARBA" id="ARBA00022917"/>
    </source>
</evidence>
<evidence type="ECO:0000256" key="8">
    <source>
        <dbReference type="ARBA" id="ARBA00022598"/>
    </source>
</evidence>
<keyword evidence="8" id="KW-0436">Ligase</keyword>
<evidence type="ECO:0000259" key="16">
    <source>
        <dbReference type="PROSITE" id="PS50886"/>
    </source>
</evidence>
<evidence type="ECO:0000256" key="14">
    <source>
        <dbReference type="ARBA" id="ARBA00030904"/>
    </source>
</evidence>
<evidence type="ECO:0000256" key="6">
    <source>
        <dbReference type="ARBA" id="ARBA00022490"/>
    </source>
</evidence>
<evidence type="ECO:0000256" key="5">
    <source>
        <dbReference type="ARBA" id="ARBA00018753"/>
    </source>
</evidence>
<keyword evidence="12" id="KW-0648">Protein biosynthesis</keyword>
<dbReference type="GO" id="GO:0000049">
    <property type="term" value="F:tRNA binding"/>
    <property type="evidence" value="ECO:0007669"/>
    <property type="project" value="UniProtKB-KW"/>
</dbReference>
<evidence type="ECO:0000256" key="10">
    <source>
        <dbReference type="ARBA" id="ARBA00022840"/>
    </source>
</evidence>
<gene>
    <name evidence="17" type="ORF">S01H1_54647</name>
</gene>
<dbReference type="FunFam" id="2.40.50.140:FF:000042">
    <property type="entry name" value="Methionine--tRNA ligase"/>
    <property type="match status" value="1"/>
</dbReference>
<comment type="catalytic activity">
    <reaction evidence="15">
        <text>tRNA(Met) + L-methionine + ATP = L-methionyl-tRNA(Met) + AMP + diphosphate</text>
        <dbReference type="Rhea" id="RHEA:13481"/>
        <dbReference type="Rhea" id="RHEA-COMP:9667"/>
        <dbReference type="Rhea" id="RHEA-COMP:9698"/>
        <dbReference type="ChEBI" id="CHEBI:30616"/>
        <dbReference type="ChEBI" id="CHEBI:33019"/>
        <dbReference type="ChEBI" id="CHEBI:57844"/>
        <dbReference type="ChEBI" id="CHEBI:78442"/>
        <dbReference type="ChEBI" id="CHEBI:78530"/>
        <dbReference type="ChEBI" id="CHEBI:456215"/>
        <dbReference type="EC" id="6.1.1.10"/>
    </reaction>
</comment>
<keyword evidence="11" id="KW-0694">RNA-binding</keyword>
<evidence type="ECO:0000256" key="13">
    <source>
        <dbReference type="ARBA" id="ARBA00023146"/>
    </source>
</evidence>
<evidence type="ECO:0000256" key="15">
    <source>
        <dbReference type="ARBA" id="ARBA00047364"/>
    </source>
</evidence>
<comment type="subunit">
    <text evidence="3">Homodimer.</text>
</comment>
<dbReference type="NCBIfam" id="TIGR00399">
    <property type="entry name" value="metG_C_term"/>
    <property type="match status" value="1"/>
</dbReference>
<keyword evidence="13" id="KW-0030">Aminoacyl-tRNA synthetase</keyword>
<dbReference type="GO" id="GO:0005737">
    <property type="term" value="C:cytoplasm"/>
    <property type="evidence" value="ECO:0007669"/>
    <property type="project" value="UniProtKB-SubCell"/>
</dbReference>
<keyword evidence="7" id="KW-0820">tRNA-binding</keyword>
<evidence type="ECO:0000256" key="7">
    <source>
        <dbReference type="ARBA" id="ARBA00022555"/>
    </source>
</evidence>
<dbReference type="InterPro" id="IPR002547">
    <property type="entry name" value="tRNA-bd_dom"/>
</dbReference>
<name>X0X1L9_9ZZZZ</name>
<organism evidence="17">
    <name type="scientific">marine sediment metagenome</name>
    <dbReference type="NCBI Taxonomy" id="412755"/>
    <lineage>
        <taxon>unclassified sequences</taxon>
        <taxon>metagenomes</taxon>
        <taxon>ecological metagenomes</taxon>
    </lineage>
</organism>
<comment type="subcellular location">
    <subcellularLocation>
        <location evidence="2">Cytoplasm</location>
    </subcellularLocation>
</comment>